<name>A0A418R7A9_9BACT</name>
<dbReference type="InterPro" id="IPR010982">
    <property type="entry name" value="Lambda_DNA-bd_dom_sf"/>
</dbReference>
<organism evidence="2 3">
    <name type="scientific">Hymenobacter rubripertinctus</name>
    <dbReference type="NCBI Taxonomy" id="2029981"/>
    <lineage>
        <taxon>Bacteria</taxon>
        <taxon>Pseudomonadati</taxon>
        <taxon>Bacteroidota</taxon>
        <taxon>Cytophagia</taxon>
        <taxon>Cytophagales</taxon>
        <taxon>Hymenobacteraceae</taxon>
        <taxon>Hymenobacter</taxon>
    </lineage>
</organism>
<comment type="caution">
    <text evidence="2">The sequence shown here is derived from an EMBL/GenBank/DDBJ whole genome shotgun (WGS) entry which is preliminary data.</text>
</comment>
<dbReference type="EMBL" id="QYCN01000003">
    <property type="protein sequence ID" value="RIY13269.1"/>
    <property type="molecule type" value="Genomic_DNA"/>
</dbReference>
<evidence type="ECO:0000313" key="2">
    <source>
        <dbReference type="EMBL" id="RIY13269.1"/>
    </source>
</evidence>
<accession>A0A418R7A9</accession>
<dbReference type="SUPFAM" id="SSF47413">
    <property type="entry name" value="lambda repressor-like DNA-binding domains"/>
    <property type="match status" value="1"/>
</dbReference>
<dbReference type="GO" id="GO:0003677">
    <property type="term" value="F:DNA binding"/>
    <property type="evidence" value="ECO:0007669"/>
    <property type="project" value="InterPro"/>
</dbReference>
<feature type="region of interest" description="Disordered" evidence="1">
    <location>
        <begin position="121"/>
        <end position="158"/>
    </location>
</feature>
<reference evidence="2 3" key="2">
    <citation type="submission" date="2019-01" db="EMBL/GenBank/DDBJ databases">
        <title>Hymenobacter humicola sp. nov., isolated from soils in Antarctica.</title>
        <authorList>
            <person name="Sedlacek I."/>
            <person name="Holochova P."/>
            <person name="Kralova S."/>
            <person name="Pantucek R."/>
            <person name="Stankova E."/>
            <person name="Vrbovska V."/>
            <person name="Kristofova L."/>
            <person name="Svec P."/>
            <person name="Busse H.-J."/>
        </authorList>
    </citation>
    <scope>NUCLEOTIDE SEQUENCE [LARGE SCALE GENOMIC DNA]</scope>
    <source>
        <strain evidence="2 3">CCM 8852</strain>
    </source>
</reference>
<sequence length="181" mass="18769">MAAVRAWFGLGQAELALYLGVSAALVQAVEAGRRRFPLALVPTLLPLTHHLPIAPAPAPDPALADAPAPAPDPALADAAALAFRRRQCLVQAQRLAAELASLEANGRAATHWAAALPALRATSPPPLPGSTPAEAAARETWRQDWLSRRARPRPPAEATRAALLRARLAGLATEAAALGPA</sequence>
<gene>
    <name evidence="2" type="ORF">D0T11_02205</name>
</gene>
<feature type="compositionally biased region" description="Basic and acidic residues" evidence="1">
    <location>
        <begin position="136"/>
        <end position="147"/>
    </location>
</feature>
<proteinExistence type="predicted"/>
<protein>
    <submittedName>
        <fullName evidence="2">Uncharacterized protein</fullName>
    </submittedName>
</protein>
<evidence type="ECO:0000313" key="3">
    <source>
        <dbReference type="Proteomes" id="UP000284250"/>
    </source>
</evidence>
<evidence type="ECO:0000256" key="1">
    <source>
        <dbReference type="SAM" id="MobiDB-lite"/>
    </source>
</evidence>
<keyword evidence="3" id="KW-1185">Reference proteome</keyword>
<reference evidence="2 3" key="1">
    <citation type="submission" date="2018-09" db="EMBL/GenBank/DDBJ databases">
        <authorList>
            <person name="Zeman M."/>
            <person name="Pardy F."/>
        </authorList>
    </citation>
    <scope>NUCLEOTIDE SEQUENCE [LARGE SCALE GENOMIC DNA]</scope>
    <source>
        <strain evidence="2 3">CCM 8852</strain>
    </source>
</reference>
<dbReference type="Proteomes" id="UP000284250">
    <property type="component" value="Unassembled WGS sequence"/>
</dbReference>
<dbReference type="AlphaFoldDB" id="A0A418R7A9"/>